<dbReference type="AlphaFoldDB" id="A0A165YD30"/>
<reference evidence="1" key="1">
    <citation type="journal article" date="2016" name="Nat. Genet.">
        <title>A high-quality carrot genome assembly provides new insights into carotenoid accumulation and asterid genome evolution.</title>
        <authorList>
            <person name="Iorizzo M."/>
            <person name="Ellison S."/>
            <person name="Senalik D."/>
            <person name="Zeng P."/>
            <person name="Satapoomin P."/>
            <person name="Huang J."/>
            <person name="Bowman M."/>
            <person name="Iovene M."/>
            <person name="Sanseverino W."/>
            <person name="Cavagnaro P."/>
            <person name="Yildiz M."/>
            <person name="Macko-Podgorni A."/>
            <person name="Moranska E."/>
            <person name="Grzebelus E."/>
            <person name="Grzebelus D."/>
            <person name="Ashrafi H."/>
            <person name="Zheng Z."/>
            <person name="Cheng S."/>
            <person name="Spooner D."/>
            <person name="Van Deynze A."/>
            <person name="Simon P."/>
        </authorList>
    </citation>
    <scope>NUCLEOTIDE SEQUENCE [LARGE SCALE GENOMIC DNA]</scope>
    <source>
        <tissue evidence="1">Leaf</tissue>
    </source>
</reference>
<dbReference type="EMBL" id="LNRQ01000004">
    <property type="protein sequence ID" value="KZM98988.1"/>
    <property type="molecule type" value="Genomic_DNA"/>
</dbReference>
<sequence length="60" mass="6942">MLCDGPDGCKMQINGYALSVLLANGSEKELFYWVTHRSHLLHQRNLGFSLLYFGFDRYSK</sequence>
<name>A0A165YD30_DAUCS</name>
<comment type="caution">
    <text evidence="1">The sequence shown here is derived from an EMBL/GenBank/DDBJ whole genome shotgun (WGS) entry which is preliminary data.</text>
</comment>
<gene>
    <name evidence="1" type="ORF">DCAR_013650</name>
</gene>
<protein>
    <submittedName>
        <fullName evidence="1">Uncharacterized protein</fullName>
    </submittedName>
</protein>
<dbReference type="Gramene" id="KZM98988">
    <property type="protein sequence ID" value="KZM98988"/>
    <property type="gene ID" value="DCAR_013650"/>
</dbReference>
<organism evidence="1">
    <name type="scientific">Daucus carota subsp. sativus</name>
    <name type="common">Carrot</name>
    <dbReference type="NCBI Taxonomy" id="79200"/>
    <lineage>
        <taxon>Eukaryota</taxon>
        <taxon>Viridiplantae</taxon>
        <taxon>Streptophyta</taxon>
        <taxon>Embryophyta</taxon>
        <taxon>Tracheophyta</taxon>
        <taxon>Spermatophyta</taxon>
        <taxon>Magnoliopsida</taxon>
        <taxon>eudicotyledons</taxon>
        <taxon>Gunneridae</taxon>
        <taxon>Pentapetalae</taxon>
        <taxon>asterids</taxon>
        <taxon>campanulids</taxon>
        <taxon>Apiales</taxon>
        <taxon>Apiaceae</taxon>
        <taxon>Apioideae</taxon>
        <taxon>Scandiceae</taxon>
        <taxon>Daucinae</taxon>
        <taxon>Daucus</taxon>
        <taxon>Daucus sect. Daucus</taxon>
    </lineage>
</organism>
<proteinExistence type="predicted"/>
<accession>A0A165YD30</accession>
<evidence type="ECO:0000313" key="1">
    <source>
        <dbReference type="EMBL" id="KZM98988.1"/>
    </source>
</evidence>